<gene>
    <name evidence="7" type="ORF">AKJ29_08360</name>
</gene>
<organism evidence="7 8">
    <name type="scientific">Aliiroseovarius crassostreae</name>
    <dbReference type="NCBI Taxonomy" id="154981"/>
    <lineage>
        <taxon>Bacteria</taxon>
        <taxon>Pseudomonadati</taxon>
        <taxon>Pseudomonadota</taxon>
        <taxon>Alphaproteobacteria</taxon>
        <taxon>Rhodobacterales</taxon>
        <taxon>Paracoccaceae</taxon>
        <taxon>Aliiroseovarius</taxon>
    </lineage>
</organism>
<dbReference type="OrthoDB" id="7828645at2"/>
<sequence length="218" mass="24290">MQDWSNFLLGILFFFLSHSIPTRPKVKHRLVSVLGKRGFTLAYSILSIAALTVLIMAAQTAPHIPIWHWESWQNHLALTLMFLAIILVTLSAGRPNPLSFGGSNNARFDPNDPGIVGWFHHPLLVALLLWSGAHLVANGDLAHVIMFGLFGLFSLFGRTIINRRTRRELGAETWEALRKTHLGFKPSINGSVRFALGIVLFTLTVWAHEFVIGISPLP</sequence>
<evidence type="ECO:0000256" key="1">
    <source>
        <dbReference type="ARBA" id="ARBA00004141"/>
    </source>
</evidence>
<dbReference type="EMBL" id="LKBA01000019">
    <property type="protein sequence ID" value="KPN62257.1"/>
    <property type="molecule type" value="Genomic_DNA"/>
</dbReference>
<protein>
    <recommendedName>
        <fullName evidence="6">NnrU domain-containing protein</fullName>
    </recommendedName>
</protein>
<proteinExistence type="predicted"/>
<dbReference type="Proteomes" id="UP000050471">
    <property type="component" value="Unassembled WGS sequence"/>
</dbReference>
<feature type="transmembrane region" description="Helical" evidence="5">
    <location>
        <begin position="194"/>
        <end position="215"/>
    </location>
</feature>
<evidence type="ECO:0000256" key="2">
    <source>
        <dbReference type="ARBA" id="ARBA00022692"/>
    </source>
</evidence>
<keyword evidence="3 5" id="KW-1133">Transmembrane helix</keyword>
<keyword evidence="8" id="KW-1185">Reference proteome</keyword>
<keyword evidence="2 5" id="KW-0812">Transmembrane</keyword>
<reference evidence="7 8" key="1">
    <citation type="submission" date="2015-09" db="EMBL/GenBank/DDBJ databases">
        <title>Draft genome sequence of Aliiroseovarius crassostreae CV919-312TSm, the causative agent of Roseovarius Oyster Disease (formerly Juvenile Oyster Disease).</title>
        <authorList>
            <person name="Kessner L."/>
            <person name="Spinard E."/>
            <person name="Nelson D."/>
        </authorList>
    </citation>
    <scope>NUCLEOTIDE SEQUENCE [LARGE SCALE GENOMIC DNA]</scope>
    <source>
        <strain evidence="7 8">CV919-312</strain>
    </source>
</reference>
<dbReference type="InterPro" id="IPR009915">
    <property type="entry name" value="NnrU_dom"/>
</dbReference>
<name>A0A0P7KFV9_9RHOB</name>
<dbReference type="GO" id="GO:0016020">
    <property type="term" value="C:membrane"/>
    <property type="evidence" value="ECO:0007669"/>
    <property type="project" value="UniProtKB-SubCell"/>
</dbReference>
<feature type="transmembrane region" description="Helical" evidence="5">
    <location>
        <begin position="141"/>
        <end position="161"/>
    </location>
</feature>
<evidence type="ECO:0000256" key="5">
    <source>
        <dbReference type="SAM" id="Phobius"/>
    </source>
</evidence>
<keyword evidence="4 5" id="KW-0472">Membrane</keyword>
<comment type="caution">
    <text evidence="7">The sequence shown here is derived from an EMBL/GenBank/DDBJ whole genome shotgun (WGS) entry which is preliminary data.</text>
</comment>
<feature type="transmembrane region" description="Helical" evidence="5">
    <location>
        <begin position="43"/>
        <end position="64"/>
    </location>
</feature>
<accession>A0A0P7KFV9</accession>
<dbReference type="AlphaFoldDB" id="A0A0P7KFV9"/>
<evidence type="ECO:0000256" key="3">
    <source>
        <dbReference type="ARBA" id="ARBA00022989"/>
    </source>
</evidence>
<feature type="domain" description="NnrU" evidence="6">
    <location>
        <begin position="7"/>
        <end position="216"/>
    </location>
</feature>
<feature type="transmembrane region" description="Helical" evidence="5">
    <location>
        <begin position="76"/>
        <end position="93"/>
    </location>
</feature>
<evidence type="ECO:0000256" key="4">
    <source>
        <dbReference type="ARBA" id="ARBA00023136"/>
    </source>
</evidence>
<comment type="subcellular location">
    <subcellularLocation>
        <location evidence="1">Membrane</location>
        <topology evidence="1">Multi-pass membrane protein</topology>
    </subcellularLocation>
</comment>
<evidence type="ECO:0000313" key="7">
    <source>
        <dbReference type="EMBL" id="KPN62257.1"/>
    </source>
</evidence>
<dbReference type="STRING" id="154981.AKJ29_08360"/>
<evidence type="ECO:0000259" key="6">
    <source>
        <dbReference type="Pfam" id="PF07298"/>
    </source>
</evidence>
<evidence type="ECO:0000313" key="8">
    <source>
        <dbReference type="Proteomes" id="UP000050471"/>
    </source>
</evidence>
<dbReference type="Pfam" id="PF07298">
    <property type="entry name" value="NnrU"/>
    <property type="match status" value="1"/>
</dbReference>
<dbReference type="RefSeq" id="WP_055191780.1">
    <property type="nucleotide sequence ID" value="NZ_FPBS01000086.1"/>
</dbReference>